<feature type="chain" id="PRO_5040809299" evidence="1">
    <location>
        <begin position="28"/>
        <end position="90"/>
    </location>
</feature>
<evidence type="ECO:0000256" key="1">
    <source>
        <dbReference type="SAM" id="SignalP"/>
    </source>
</evidence>
<sequence>MINFTSCLKFAAIALIASQLTGSMSSAAEPSHQALAAQTETVAYSHHYFVQFWCSGEWHEYDDCFETRCEALKVKRQFEDRGYPARIVCE</sequence>
<evidence type="ECO:0000313" key="2">
    <source>
        <dbReference type="EMBL" id="MCC9626958.1"/>
    </source>
</evidence>
<gene>
    <name evidence="2" type="ORF">LOC68_00930</name>
</gene>
<dbReference type="EMBL" id="JAJKFT010000002">
    <property type="protein sequence ID" value="MCC9626958.1"/>
    <property type="molecule type" value="Genomic_DNA"/>
</dbReference>
<organism evidence="2 3">
    <name type="scientific">Blastopirellula sediminis</name>
    <dbReference type="NCBI Taxonomy" id="2894196"/>
    <lineage>
        <taxon>Bacteria</taxon>
        <taxon>Pseudomonadati</taxon>
        <taxon>Planctomycetota</taxon>
        <taxon>Planctomycetia</taxon>
        <taxon>Pirellulales</taxon>
        <taxon>Pirellulaceae</taxon>
        <taxon>Blastopirellula</taxon>
    </lineage>
</organism>
<keyword evidence="3" id="KW-1185">Reference proteome</keyword>
<reference evidence="2" key="1">
    <citation type="submission" date="2021-11" db="EMBL/GenBank/DDBJ databases">
        <title>Genome sequence.</title>
        <authorList>
            <person name="Sun Q."/>
        </authorList>
    </citation>
    <scope>NUCLEOTIDE SEQUENCE</scope>
    <source>
        <strain evidence="2">JC732</strain>
    </source>
</reference>
<dbReference type="RefSeq" id="WP_230214484.1">
    <property type="nucleotide sequence ID" value="NZ_JAJKFT010000002.1"/>
</dbReference>
<accession>A0A9X1MH25</accession>
<proteinExistence type="predicted"/>
<evidence type="ECO:0000313" key="3">
    <source>
        <dbReference type="Proteomes" id="UP001139103"/>
    </source>
</evidence>
<dbReference type="AlphaFoldDB" id="A0A9X1MH25"/>
<name>A0A9X1MH25_9BACT</name>
<protein>
    <submittedName>
        <fullName evidence="2">Uncharacterized protein</fullName>
    </submittedName>
</protein>
<comment type="caution">
    <text evidence="2">The sequence shown here is derived from an EMBL/GenBank/DDBJ whole genome shotgun (WGS) entry which is preliminary data.</text>
</comment>
<feature type="signal peptide" evidence="1">
    <location>
        <begin position="1"/>
        <end position="27"/>
    </location>
</feature>
<keyword evidence="1" id="KW-0732">Signal</keyword>
<dbReference type="Proteomes" id="UP001139103">
    <property type="component" value="Unassembled WGS sequence"/>
</dbReference>